<dbReference type="Proteomes" id="UP000689195">
    <property type="component" value="Unassembled WGS sequence"/>
</dbReference>
<sequence length="168" mass="19931">MNQSSLKAERRHTSIYLHTLPEPSNSSIFKIDFGKENIPIQKMTWDQYSLSHQQSTVSQKKKPTQKYVELQSQTDTNIKFKFPLYTDRQLGIKPEYQNLLQEVYDNDDDINTRESVMNFFIDVCKRDLVQGIIENQQIKDQQGYLYILLQFEIQSQIFQVLNKDQQTE</sequence>
<accession>A0A8S1WDN1</accession>
<dbReference type="EMBL" id="CAJJDO010000082">
    <property type="protein sequence ID" value="CAD8184016.1"/>
    <property type="molecule type" value="Genomic_DNA"/>
</dbReference>
<reference evidence="1" key="1">
    <citation type="submission" date="2021-01" db="EMBL/GenBank/DDBJ databases">
        <authorList>
            <consortium name="Genoscope - CEA"/>
            <person name="William W."/>
        </authorList>
    </citation>
    <scope>NUCLEOTIDE SEQUENCE</scope>
</reference>
<protein>
    <submittedName>
        <fullName evidence="1">Uncharacterized protein</fullName>
    </submittedName>
</protein>
<evidence type="ECO:0000313" key="2">
    <source>
        <dbReference type="Proteomes" id="UP000689195"/>
    </source>
</evidence>
<gene>
    <name evidence="1" type="ORF">PPENT_87.1.T0820097</name>
</gene>
<organism evidence="1 2">
    <name type="scientific">Paramecium pentaurelia</name>
    <dbReference type="NCBI Taxonomy" id="43138"/>
    <lineage>
        <taxon>Eukaryota</taxon>
        <taxon>Sar</taxon>
        <taxon>Alveolata</taxon>
        <taxon>Ciliophora</taxon>
        <taxon>Intramacronucleata</taxon>
        <taxon>Oligohymenophorea</taxon>
        <taxon>Peniculida</taxon>
        <taxon>Parameciidae</taxon>
        <taxon>Paramecium</taxon>
    </lineage>
</organism>
<keyword evidence="2" id="KW-1185">Reference proteome</keyword>
<dbReference type="AlphaFoldDB" id="A0A8S1WDN1"/>
<evidence type="ECO:0000313" key="1">
    <source>
        <dbReference type="EMBL" id="CAD8184016.1"/>
    </source>
</evidence>
<dbReference type="OrthoDB" id="306566at2759"/>
<proteinExistence type="predicted"/>
<comment type="caution">
    <text evidence="1">The sequence shown here is derived from an EMBL/GenBank/DDBJ whole genome shotgun (WGS) entry which is preliminary data.</text>
</comment>
<name>A0A8S1WDN1_9CILI</name>